<evidence type="ECO:0000313" key="2">
    <source>
        <dbReference type="Proteomes" id="UP000177082"/>
    </source>
</evidence>
<organism evidence="1 2">
    <name type="scientific">Candidatus Woesebacteria bacterium RIFCSPLOWO2_01_FULL_39_21</name>
    <dbReference type="NCBI Taxonomy" id="1802519"/>
    <lineage>
        <taxon>Bacteria</taxon>
        <taxon>Candidatus Woeseibacteriota</taxon>
    </lineage>
</organism>
<proteinExistence type="predicted"/>
<dbReference type="EMBL" id="MGHF01000031">
    <property type="protein sequence ID" value="OGM61882.1"/>
    <property type="molecule type" value="Genomic_DNA"/>
</dbReference>
<sequence length="113" mass="13117">MYKVVVTAHFEKQLKPLVKKYRNLKLDIEKTLLNFDKSMHPALGNYTYKVRLKSSDLPRGKSKSFRLIVLLVEYKNLLAPIAIYFKGDREDMAKSEVIYHLQMVISELQGGVN</sequence>
<comment type="caution">
    <text evidence="1">The sequence shown here is derived from an EMBL/GenBank/DDBJ whole genome shotgun (WGS) entry which is preliminary data.</text>
</comment>
<accession>A0A1F8BCW6</accession>
<dbReference type="STRING" id="1802519.A2961_03795"/>
<dbReference type="Proteomes" id="UP000177082">
    <property type="component" value="Unassembled WGS sequence"/>
</dbReference>
<evidence type="ECO:0000313" key="1">
    <source>
        <dbReference type="EMBL" id="OGM61882.1"/>
    </source>
</evidence>
<evidence type="ECO:0008006" key="3">
    <source>
        <dbReference type="Google" id="ProtNLM"/>
    </source>
</evidence>
<gene>
    <name evidence="1" type="ORF">A2961_03795</name>
</gene>
<dbReference type="AlphaFoldDB" id="A0A1F8BCW6"/>
<name>A0A1F8BCW6_9BACT</name>
<protein>
    <recommendedName>
        <fullName evidence="3">Addiction module toxin RelE</fullName>
    </recommendedName>
</protein>
<reference evidence="1 2" key="1">
    <citation type="journal article" date="2016" name="Nat. Commun.">
        <title>Thousands of microbial genomes shed light on interconnected biogeochemical processes in an aquifer system.</title>
        <authorList>
            <person name="Anantharaman K."/>
            <person name="Brown C.T."/>
            <person name="Hug L.A."/>
            <person name="Sharon I."/>
            <person name="Castelle C.J."/>
            <person name="Probst A.J."/>
            <person name="Thomas B.C."/>
            <person name="Singh A."/>
            <person name="Wilkins M.J."/>
            <person name="Karaoz U."/>
            <person name="Brodie E.L."/>
            <person name="Williams K.H."/>
            <person name="Hubbard S.S."/>
            <person name="Banfield J.F."/>
        </authorList>
    </citation>
    <scope>NUCLEOTIDE SEQUENCE [LARGE SCALE GENOMIC DNA]</scope>
</reference>